<keyword evidence="6" id="KW-0560">Oxidoreductase</keyword>
<dbReference type="InterPro" id="IPR050450">
    <property type="entry name" value="COX15/CtaA_HemeA_synthase"/>
</dbReference>
<dbReference type="EMBL" id="SMFU01000015">
    <property type="protein sequence ID" value="TCK02255.1"/>
    <property type="molecule type" value="Genomic_DNA"/>
</dbReference>
<evidence type="ECO:0000256" key="6">
    <source>
        <dbReference type="ARBA" id="ARBA00023002"/>
    </source>
</evidence>
<dbReference type="GO" id="GO:0016491">
    <property type="term" value="F:oxidoreductase activity"/>
    <property type="evidence" value="ECO:0007669"/>
    <property type="project" value="UniProtKB-KW"/>
</dbReference>
<dbReference type="AlphaFoldDB" id="A0A4R1G707"/>
<feature type="transmembrane region" description="Helical" evidence="12">
    <location>
        <begin position="111"/>
        <end position="133"/>
    </location>
</feature>
<evidence type="ECO:0000256" key="5">
    <source>
        <dbReference type="ARBA" id="ARBA00022989"/>
    </source>
</evidence>
<dbReference type="Pfam" id="PF02628">
    <property type="entry name" value="COX15-CtaA"/>
    <property type="match status" value="1"/>
</dbReference>
<sequence>MNLNPKTPSLNSSWRLVNFSIGLALVVVLLGGWTRLNDAGLGCPDWPACYGHFVLPPAHQVEERILIDFPGHAVDLKKGWLEMVHRYAASLLGLMILLQAVIAIRKRSIEGYPLSLSCSLLVLVIIQGLFGMWTVTLKLVPWVVTLHLLGGMATLALLVRLRQRLKALKGAELPTGRHAEPAVVMLVVALFIQISLGGWTSTNYAGWACDHWLVCHQGNVIEYDFATGMNPVVPLGPNYEGGMLPAEARAAIQISHRIGALMFVLSLLLATWRLRNNPALKPWLGLVWVVTGAQIVLGVLNVVFQLPLSLATAHHAAAVMLLLSVMAVYGRACVKRKRTEVIHGYLSPG</sequence>
<dbReference type="GO" id="GO:0006784">
    <property type="term" value="P:heme A biosynthetic process"/>
    <property type="evidence" value="ECO:0007669"/>
    <property type="project" value="InterPro"/>
</dbReference>
<evidence type="ECO:0000313" key="13">
    <source>
        <dbReference type="EMBL" id="TCK02255.1"/>
    </source>
</evidence>
<protein>
    <submittedName>
        <fullName evidence="13">Cytochrome c oxidase assembly protein subunit 15</fullName>
    </submittedName>
</protein>
<comment type="caution">
    <text evidence="13">The sequence shown here is derived from an EMBL/GenBank/DDBJ whole genome shotgun (WGS) entry which is preliminary data.</text>
</comment>
<gene>
    <name evidence="13" type="ORF">CLV83_4437</name>
</gene>
<feature type="transmembrane region" description="Helical" evidence="12">
    <location>
        <begin position="84"/>
        <end position="104"/>
    </location>
</feature>
<feature type="transmembrane region" description="Helical" evidence="12">
    <location>
        <begin position="182"/>
        <end position="200"/>
    </location>
</feature>
<evidence type="ECO:0000256" key="1">
    <source>
        <dbReference type="ARBA" id="ARBA00004141"/>
    </source>
</evidence>
<keyword evidence="9 12" id="KW-0472">Membrane</keyword>
<organism evidence="13 14">
    <name type="scientific">Marinobacterium mangrovicola</name>
    <dbReference type="NCBI Taxonomy" id="1476959"/>
    <lineage>
        <taxon>Bacteria</taxon>
        <taxon>Pseudomonadati</taxon>
        <taxon>Pseudomonadota</taxon>
        <taxon>Gammaproteobacteria</taxon>
        <taxon>Oceanospirillales</taxon>
        <taxon>Oceanospirillaceae</taxon>
        <taxon>Marinobacterium</taxon>
    </lineage>
</organism>
<evidence type="ECO:0000256" key="2">
    <source>
        <dbReference type="ARBA" id="ARBA00022475"/>
    </source>
</evidence>
<keyword evidence="3 12" id="KW-0812">Transmembrane</keyword>
<keyword evidence="14" id="KW-1185">Reference proteome</keyword>
<evidence type="ECO:0000256" key="8">
    <source>
        <dbReference type="ARBA" id="ARBA00023133"/>
    </source>
</evidence>
<dbReference type="GO" id="GO:0046872">
    <property type="term" value="F:metal ion binding"/>
    <property type="evidence" value="ECO:0007669"/>
    <property type="project" value="UniProtKB-KW"/>
</dbReference>
<feature type="transmembrane region" description="Helical" evidence="12">
    <location>
        <begin position="16"/>
        <end position="36"/>
    </location>
</feature>
<keyword evidence="4" id="KW-0479">Metal-binding</keyword>
<dbReference type="PANTHER" id="PTHR35457">
    <property type="entry name" value="HEME A SYNTHASE"/>
    <property type="match status" value="1"/>
</dbReference>
<keyword evidence="8" id="KW-0350">Heme biosynthesis</keyword>
<accession>A0A4R1G707</accession>
<name>A0A4R1G707_9GAMM</name>
<feature type="transmembrane region" description="Helical" evidence="12">
    <location>
        <begin position="250"/>
        <end position="271"/>
    </location>
</feature>
<dbReference type="InterPro" id="IPR003780">
    <property type="entry name" value="COX15/CtaA_fam"/>
</dbReference>
<evidence type="ECO:0000313" key="14">
    <source>
        <dbReference type="Proteomes" id="UP000294546"/>
    </source>
</evidence>
<feature type="transmembrane region" description="Helical" evidence="12">
    <location>
        <begin position="139"/>
        <end position="161"/>
    </location>
</feature>
<evidence type="ECO:0000256" key="7">
    <source>
        <dbReference type="ARBA" id="ARBA00023004"/>
    </source>
</evidence>
<comment type="pathway">
    <text evidence="11">Porphyrin-containing compound metabolism.</text>
</comment>
<comment type="subcellular location">
    <subcellularLocation>
        <location evidence="1">Membrane</location>
        <topology evidence="1">Multi-pass membrane protein</topology>
    </subcellularLocation>
</comment>
<proteinExistence type="predicted"/>
<dbReference type="PANTHER" id="PTHR35457:SF1">
    <property type="entry name" value="HEME A SYNTHASE"/>
    <property type="match status" value="1"/>
</dbReference>
<evidence type="ECO:0000256" key="12">
    <source>
        <dbReference type="SAM" id="Phobius"/>
    </source>
</evidence>
<keyword evidence="10" id="KW-1015">Disulfide bond</keyword>
<evidence type="ECO:0000256" key="3">
    <source>
        <dbReference type="ARBA" id="ARBA00022692"/>
    </source>
</evidence>
<evidence type="ECO:0000256" key="4">
    <source>
        <dbReference type="ARBA" id="ARBA00022723"/>
    </source>
</evidence>
<feature type="transmembrane region" description="Helical" evidence="12">
    <location>
        <begin position="283"/>
        <end position="304"/>
    </location>
</feature>
<keyword evidence="2" id="KW-1003">Cell membrane</keyword>
<dbReference type="RefSeq" id="WP_243642485.1">
    <property type="nucleotide sequence ID" value="NZ_SMFU01000015.1"/>
</dbReference>
<reference evidence="13 14" key="1">
    <citation type="submission" date="2019-03" db="EMBL/GenBank/DDBJ databases">
        <title>Genomic Encyclopedia of Archaeal and Bacterial Type Strains, Phase II (KMG-II): from individual species to whole genera.</title>
        <authorList>
            <person name="Goeker M."/>
        </authorList>
    </citation>
    <scope>NUCLEOTIDE SEQUENCE [LARGE SCALE GENOMIC DNA]</scope>
    <source>
        <strain evidence="13 14">DSM 27697</strain>
    </source>
</reference>
<evidence type="ECO:0000256" key="9">
    <source>
        <dbReference type="ARBA" id="ARBA00023136"/>
    </source>
</evidence>
<keyword evidence="7" id="KW-0408">Iron</keyword>
<feature type="transmembrane region" description="Helical" evidence="12">
    <location>
        <begin position="310"/>
        <end position="329"/>
    </location>
</feature>
<dbReference type="Proteomes" id="UP000294546">
    <property type="component" value="Unassembled WGS sequence"/>
</dbReference>
<evidence type="ECO:0000256" key="11">
    <source>
        <dbReference type="ARBA" id="ARBA00023444"/>
    </source>
</evidence>
<dbReference type="GO" id="GO:0016020">
    <property type="term" value="C:membrane"/>
    <property type="evidence" value="ECO:0007669"/>
    <property type="project" value="UniProtKB-SubCell"/>
</dbReference>
<evidence type="ECO:0000256" key="10">
    <source>
        <dbReference type="ARBA" id="ARBA00023157"/>
    </source>
</evidence>
<keyword evidence="5 12" id="KW-1133">Transmembrane helix</keyword>